<organism evidence="1">
    <name type="scientific">human gut metagenome</name>
    <dbReference type="NCBI Taxonomy" id="408170"/>
    <lineage>
        <taxon>unclassified sequences</taxon>
        <taxon>metagenomes</taxon>
        <taxon>organismal metagenomes</taxon>
    </lineage>
</organism>
<dbReference type="InterPro" id="IPR027417">
    <property type="entry name" value="P-loop_NTPase"/>
</dbReference>
<dbReference type="EMBL" id="AJWZ01008795">
    <property type="protein sequence ID" value="EKC53124.1"/>
    <property type="molecule type" value="Genomic_DNA"/>
</dbReference>
<gene>
    <name evidence="1" type="ORF">OBE_12752</name>
</gene>
<dbReference type="Gene3D" id="3.40.50.300">
    <property type="entry name" value="P-loop containing nucleotide triphosphate hydrolases"/>
    <property type="match status" value="1"/>
</dbReference>
<accession>K1SCI2</accession>
<proteinExistence type="predicted"/>
<comment type="caution">
    <text evidence="1">The sequence shown here is derived from an EMBL/GenBank/DDBJ whole genome shotgun (WGS) entry which is preliminary data.</text>
</comment>
<sequence>MTQREGRILRQGNQNPKVQIFRYITEGSFDAYSWQLLETKQRFITSLLSGSYTEREGSDIEDTVLNYAEIKALAVGNPLVKKRVETANELSRYYTLQRKLVETRIRLG</sequence>
<dbReference type="SUPFAM" id="SSF52540">
    <property type="entry name" value="P-loop containing nucleoside triphosphate hydrolases"/>
    <property type="match status" value="1"/>
</dbReference>
<reference evidence="1" key="1">
    <citation type="journal article" date="2013" name="Environ. Microbiol.">
        <title>Microbiota from the distal guts of lean and obese adolescents exhibit partial functional redundancy besides clear differences in community structure.</title>
        <authorList>
            <person name="Ferrer M."/>
            <person name="Ruiz A."/>
            <person name="Lanza F."/>
            <person name="Haange S.B."/>
            <person name="Oberbach A."/>
            <person name="Till H."/>
            <person name="Bargiela R."/>
            <person name="Campoy C."/>
            <person name="Segura M.T."/>
            <person name="Richter M."/>
            <person name="von Bergen M."/>
            <person name="Seifert J."/>
            <person name="Suarez A."/>
        </authorList>
    </citation>
    <scope>NUCLEOTIDE SEQUENCE</scope>
</reference>
<evidence type="ECO:0000313" key="1">
    <source>
        <dbReference type="EMBL" id="EKC53124.1"/>
    </source>
</evidence>
<dbReference type="AlphaFoldDB" id="K1SCI2"/>
<protein>
    <submittedName>
        <fullName evidence="1">SNF2 family protein</fullName>
    </submittedName>
</protein>
<name>K1SCI2_9ZZZZ</name>